<keyword evidence="2" id="KW-1185">Reference proteome</keyword>
<sequence>MRDPRQAVNKIRDAADDADFSTVTYEGDHRVALELERGDVKITVDFVVRNLATSYACFHHAEIHRAQESEPGTTWAMRDLLTLIAAEARPQLNRLADPRP</sequence>
<protein>
    <submittedName>
        <fullName evidence="1">Uncharacterized protein</fullName>
    </submittedName>
</protein>
<evidence type="ECO:0000313" key="2">
    <source>
        <dbReference type="Proteomes" id="UP001596137"/>
    </source>
</evidence>
<accession>A0ABW1NCE4</accession>
<dbReference type="Proteomes" id="UP001596137">
    <property type="component" value="Unassembled WGS sequence"/>
</dbReference>
<evidence type="ECO:0000313" key="1">
    <source>
        <dbReference type="EMBL" id="MFC6081000.1"/>
    </source>
</evidence>
<name>A0ABW1NCE4_9ACTN</name>
<reference evidence="2" key="1">
    <citation type="journal article" date="2019" name="Int. J. Syst. Evol. Microbiol.">
        <title>The Global Catalogue of Microorganisms (GCM) 10K type strain sequencing project: providing services to taxonomists for standard genome sequencing and annotation.</title>
        <authorList>
            <consortium name="The Broad Institute Genomics Platform"/>
            <consortium name="The Broad Institute Genome Sequencing Center for Infectious Disease"/>
            <person name="Wu L."/>
            <person name="Ma J."/>
        </authorList>
    </citation>
    <scope>NUCLEOTIDE SEQUENCE [LARGE SCALE GENOMIC DNA]</scope>
    <source>
        <strain evidence="2">JCM 30346</strain>
    </source>
</reference>
<organism evidence="1 2">
    <name type="scientific">Sphaerisporangium aureirubrum</name>
    <dbReference type="NCBI Taxonomy" id="1544736"/>
    <lineage>
        <taxon>Bacteria</taxon>
        <taxon>Bacillati</taxon>
        <taxon>Actinomycetota</taxon>
        <taxon>Actinomycetes</taxon>
        <taxon>Streptosporangiales</taxon>
        <taxon>Streptosporangiaceae</taxon>
        <taxon>Sphaerisporangium</taxon>
    </lineage>
</organism>
<gene>
    <name evidence="1" type="ORF">ACFP1K_07495</name>
</gene>
<proteinExistence type="predicted"/>
<dbReference type="EMBL" id="JBHSRF010000007">
    <property type="protein sequence ID" value="MFC6081000.1"/>
    <property type="molecule type" value="Genomic_DNA"/>
</dbReference>
<dbReference type="RefSeq" id="WP_380748377.1">
    <property type="nucleotide sequence ID" value="NZ_JBHSRF010000007.1"/>
</dbReference>
<comment type="caution">
    <text evidence="1">The sequence shown here is derived from an EMBL/GenBank/DDBJ whole genome shotgun (WGS) entry which is preliminary data.</text>
</comment>